<dbReference type="InterPro" id="IPR036187">
    <property type="entry name" value="DNA_mismatch_repair_MutS_sf"/>
</dbReference>
<dbReference type="Proteomes" id="UP000004893">
    <property type="component" value="Unassembled WGS sequence"/>
</dbReference>
<dbReference type="OrthoDB" id="9808166at2"/>
<accession>C0C5Y4</accession>
<comment type="caution">
    <text evidence="6">The sequence shown here is derived from an EMBL/GenBank/DDBJ whole genome shotgun (WGS) entry which is preliminary data.</text>
</comment>
<dbReference type="SUPFAM" id="SSF52540">
    <property type="entry name" value="P-loop containing nucleoside triphosphate hydrolases"/>
    <property type="match status" value="1"/>
</dbReference>
<evidence type="ECO:0000256" key="4">
    <source>
        <dbReference type="ARBA" id="ARBA00023125"/>
    </source>
</evidence>
<organism evidence="6 7">
    <name type="scientific">[Clostridium] hylemonae DSM 15053</name>
    <dbReference type="NCBI Taxonomy" id="553973"/>
    <lineage>
        <taxon>Bacteria</taxon>
        <taxon>Bacillati</taxon>
        <taxon>Bacillota</taxon>
        <taxon>Clostridia</taxon>
        <taxon>Lachnospirales</taxon>
        <taxon>Lachnospiraceae</taxon>
    </lineage>
</organism>
<dbReference type="STRING" id="553973.CLOHYLEM_07522"/>
<dbReference type="RefSeq" id="WP_006444867.1">
    <property type="nucleotide sequence ID" value="NZ_CP036524.1"/>
</dbReference>
<dbReference type="AlphaFoldDB" id="C0C5Y4"/>
<dbReference type="HOGENOM" id="CLU_011252_3_1_9"/>
<dbReference type="PIRSF" id="PIRSF005814">
    <property type="entry name" value="MutS_YshD"/>
    <property type="match status" value="1"/>
</dbReference>
<dbReference type="PANTHER" id="PTHR48466:SF2">
    <property type="entry name" value="OS10G0509000 PROTEIN"/>
    <property type="match status" value="1"/>
</dbReference>
<dbReference type="PANTHER" id="PTHR48466">
    <property type="entry name" value="OS10G0509000 PROTEIN-RELATED"/>
    <property type="match status" value="1"/>
</dbReference>
<keyword evidence="4" id="KW-0238">DNA-binding</keyword>
<dbReference type="GO" id="GO:0045910">
    <property type="term" value="P:negative regulation of DNA recombination"/>
    <property type="evidence" value="ECO:0007669"/>
    <property type="project" value="InterPro"/>
</dbReference>
<dbReference type="Gene3D" id="3.40.50.300">
    <property type="entry name" value="P-loop containing nucleotide triphosphate hydrolases"/>
    <property type="match status" value="1"/>
</dbReference>
<dbReference type="InterPro" id="IPR005747">
    <property type="entry name" value="MutS2"/>
</dbReference>
<dbReference type="NCBIfam" id="TIGR01069">
    <property type="entry name" value="mutS2"/>
    <property type="match status" value="1"/>
</dbReference>
<name>C0C5Y4_9FIRM</name>
<dbReference type="InterPro" id="IPR027417">
    <property type="entry name" value="P-loop_NTPase"/>
</dbReference>
<proteinExistence type="predicted"/>
<gene>
    <name evidence="6" type="ORF">CLOHYLEM_07522</name>
</gene>
<keyword evidence="2" id="KW-0547">Nucleotide-binding</keyword>
<dbReference type="GO" id="GO:0016887">
    <property type="term" value="F:ATP hydrolysis activity"/>
    <property type="evidence" value="ECO:0007669"/>
    <property type="project" value="InterPro"/>
</dbReference>
<evidence type="ECO:0000259" key="5">
    <source>
        <dbReference type="PROSITE" id="PS00486"/>
    </source>
</evidence>
<keyword evidence="1" id="KW-0378">Hydrolase</keyword>
<dbReference type="InterPro" id="IPR007696">
    <property type="entry name" value="DNA_mismatch_repair_MutS_core"/>
</dbReference>
<evidence type="ECO:0000313" key="6">
    <source>
        <dbReference type="EMBL" id="EEG72519.1"/>
    </source>
</evidence>
<dbReference type="GO" id="GO:0006298">
    <property type="term" value="P:mismatch repair"/>
    <property type="evidence" value="ECO:0007669"/>
    <property type="project" value="InterPro"/>
</dbReference>
<evidence type="ECO:0000313" key="7">
    <source>
        <dbReference type="Proteomes" id="UP000004893"/>
    </source>
</evidence>
<dbReference type="GO" id="GO:0005524">
    <property type="term" value="F:ATP binding"/>
    <property type="evidence" value="ECO:0007669"/>
    <property type="project" value="UniProtKB-KW"/>
</dbReference>
<reference evidence="6" key="1">
    <citation type="submission" date="2009-02" db="EMBL/GenBank/DDBJ databases">
        <authorList>
            <person name="Fulton L."/>
            <person name="Clifton S."/>
            <person name="Fulton B."/>
            <person name="Xu J."/>
            <person name="Minx P."/>
            <person name="Pepin K.H."/>
            <person name="Johnson M."/>
            <person name="Bhonagiri V."/>
            <person name="Nash W.E."/>
            <person name="Mardis E.R."/>
            <person name="Wilson R.K."/>
        </authorList>
    </citation>
    <scope>NUCLEOTIDE SEQUENCE [LARGE SCALE GENOMIC DNA]</scope>
    <source>
        <strain evidence="6">DSM 15053</strain>
    </source>
</reference>
<feature type="domain" description="DNA mismatch repair proteins mutS family" evidence="5">
    <location>
        <begin position="403"/>
        <end position="419"/>
    </location>
</feature>
<sequence>MNNKSLELIGYYEITEKLAKQALTARAKERARALHPFLSESELRKNLRETTQAREMIGLLGLPPLPAMEHIEAFIEKAVIGELLMPEHLEEMGLFLNAVRRLKLYLKKGEEQHIQIAFYNDNLVLPEELKDNIERCIRAGRVDDHASGYLNDIRRQIKTSEEKINEKAARALKAAGASVSESFIVQRNGRLCIPVKKECRLRVPGSIVDKSSTGATVFIEPETVASLREELEILKIQEDSEERRILYELLEQIALNEEALREDVRVIALLDFVFAKAKLSFDMKAAEPHINLSRYISVTGARHPMLDNETCVPLDFEAGRGVSGIIITGPNTGGKTVALKTVALISAMACAGLHVPCASADIAMNNQILCDIGDGQNMTDNLSTFSAHIKNVLDILKRVTKDSLVIMDELGSGTDPAEGMGIAVAILEELRKSGALFFVTTHYPEVKEYAGRHPDIANARMEFDKETLKPLYRLTIGESGDSCALYIAKRLGVPDNMLAAAAREAYGPRAEHIISDLGTHSSPEPFRKISAPRLKPVQDIKLPSSQGQEFTRGDSVTILPDKKIGIVVRPADSRGNVLVQVQKEKFYVNRKRLELKVAASQLYPEDYDFSIIFDSAEHRKIRHQMERKYEAGLEIESFDRHLP</sequence>
<dbReference type="SUPFAM" id="SSF48334">
    <property type="entry name" value="DNA repair protein MutS, domain III"/>
    <property type="match status" value="1"/>
</dbReference>
<keyword evidence="3" id="KW-0067">ATP-binding</keyword>
<dbReference type="eggNOG" id="COG1193">
    <property type="taxonomic scope" value="Bacteria"/>
</dbReference>
<protein>
    <submittedName>
        <fullName evidence="6">MutS domain V protein</fullName>
    </submittedName>
</protein>
<evidence type="ECO:0000256" key="3">
    <source>
        <dbReference type="ARBA" id="ARBA00022840"/>
    </source>
</evidence>
<keyword evidence="1" id="KW-0540">Nuclease</keyword>
<evidence type="ECO:0000256" key="1">
    <source>
        <dbReference type="ARBA" id="ARBA00022722"/>
    </source>
</evidence>
<evidence type="ECO:0000256" key="2">
    <source>
        <dbReference type="ARBA" id="ARBA00022741"/>
    </source>
</evidence>
<keyword evidence="7" id="KW-1185">Reference proteome</keyword>
<reference evidence="6" key="2">
    <citation type="submission" date="2013-06" db="EMBL/GenBank/DDBJ databases">
        <title>Draft genome sequence of Clostridium hylemonae (DSM 15053).</title>
        <authorList>
            <person name="Sudarsanam P."/>
            <person name="Ley R."/>
            <person name="Guruge J."/>
            <person name="Turnbaugh P.J."/>
            <person name="Mahowald M."/>
            <person name="Liep D."/>
            <person name="Gordon J."/>
        </authorList>
    </citation>
    <scope>NUCLEOTIDE SEQUENCE</scope>
    <source>
        <strain evidence="6">DSM 15053</strain>
    </source>
</reference>
<dbReference type="SMART" id="SM00534">
    <property type="entry name" value="MUTSac"/>
    <property type="match status" value="1"/>
</dbReference>
<dbReference type="InterPro" id="IPR000432">
    <property type="entry name" value="DNA_mismatch_repair_MutS_C"/>
</dbReference>
<dbReference type="GO" id="GO:0030983">
    <property type="term" value="F:mismatched DNA binding"/>
    <property type="evidence" value="ECO:0007669"/>
    <property type="project" value="InterPro"/>
</dbReference>
<dbReference type="Pfam" id="PF00488">
    <property type="entry name" value="MutS_V"/>
    <property type="match status" value="1"/>
</dbReference>
<dbReference type="PROSITE" id="PS00486">
    <property type="entry name" value="DNA_MISMATCH_REPAIR_2"/>
    <property type="match status" value="1"/>
</dbReference>
<dbReference type="GO" id="GO:0140664">
    <property type="term" value="F:ATP-dependent DNA damage sensor activity"/>
    <property type="evidence" value="ECO:0007669"/>
    <property type="project" value="InterPro"/>
</dbReference>
<dbReference type="GO" id="GO:0004519">
    <property type="term" value="F:endonuclease activity"/>
    <property type="evidence" value="ECO:0007669"/>
    <property type="project" value="UniProtKB-KW"/>
</dbReference>
<dbReference type="InterPro" id="IPR045076">
    <property type="entry name" value="MutS"/>
</dbReference>
<dbReference type="EMBL" id="ABYI02000041">
    <property type="protein sequence ID" value="EEG72519.1"/>
    <property type="molecule type" value="Genomic_DNA"/>
</dbReference>
<dbReference type="SMART" id="SM00533">
    <property type="entry name" value="MUTSd"/>
    <property type="match status" value="1"/>
</dbReference>